<evidence type="ECO:0000313" key="4">
    <source>
        <dbReference type="Proteomes" id="UP000215374"/>
    </source>
</evidence>
<protein>
    <submittedName>
        <fullName evidence="1">Uncharacterized protein</fullName>
    </submittedName>
</protein>
<evidence type="ECO:0000313" key="3">
    <source>
        <dbReference type="Proteomes" id="UP000028780"/>
    </source>
</evidence>
<dbReference type="OrthoDB" id="4414515at2"/>
<dbReference type="KEGG" id="cii:CIMIT_08585"/>
<accession>A0A076NKM9</accession>
<dbReference type="AlphaFoldDB" id="A0A076NKM9"/>
<dbReference type="EMBL" id="LT906467">
    <property type="protein sequence ID" value="SNV77646.1"/>
    <property type="molecule type" value="Genomic_DNA"/>
</dbReference>
<evidence type="ECO:0000313" key="1">
    <source>
        <dbReference type="EMBL" id="AIJ33958.1"/>
    </source>
</evidence>
<gene>
    <name evidence="1" type="ORF">CIMIT_08585</name>
    <name evidence="2" type="ORF">SAMEA4535761_01778</name>
</gene>
<dbReference type="Proteomes" id="UP000215374">
    <property type="component" value="Chromosome 1"/>
</dbReference>
<dbReference type="RefSeq" id="WP_038591708.1">
    <property type="nucleotide sequence ID" value="NZ_CP009211.1"/>
</dbReference>
<name>A0A076NKM9_9CORY</name>
<dbReference type="EMBL" id="CP009211">
    <property type="protein sequence ID" value="AIJ33958.1"/>
    <property type="molecule type" value="Genomic_DNA"/>
</dbReference>
<dbReference type="Proteomes" id="UP000028780">
    <property type="component" value="Chromosome"/>
</dbReference>
<reference evidence="2 4" key="2">
    <citation type="submission" date="2017-06" db="EMBL/GenBank/DDBJ databases">
        <authorList>
            <consortium name="Pathogen Informatics"/>
        </authorList>
    </citation>
    <scope>NUCLEOTIDE SEQUENCE [LARGE SCALE GENOMIC DNA]</scope>
    <source>
        <strain evidence="2 4">NCTC13015</strain>
    </source>
</reference>
<organism evidence="1 3">
    <name type="scientific">Corynebacterium imitans</name>
    <dbReference type="NCBI Taxonomy" id="156978"/>
    <lineage>
        <taxon>Bacteria</taxon>
        <taxon>Bacillati</taxon>
        <taxon>Actinomycetota</taxon>
        <taxon>Actinomycetes</taxon>
        <taxon>Mycobacteriales</taxon>
        <taxon>Corynebacteriaceae</taxon>
        <taxon>Corynebacterium</taxon>
    </lineage>
</organism>
<evidence type="ECO:0000313" key="2">
    <source>
        <dbReference type="EMBL" id="SNV77646.1"/>
    </source>
</evidence>
<proteinExistence type="predicted"/>
<dbReference type="HOGENOM" id="CLU_190535_0_0_11"/>
<sequence>MSAPLFASRTSAELRAERDEVEREMSPYTVAMLRRLRKAGELNFREEALLDRYESLSWLIDG</sequence>
<reference evidence="1 3" key="1">
    <citation type="submission" date="2014-08" db="EMBL/GenBank/DDBJ databases">
        <title>Complete genome sequence of Corynebacterium imitans DSM 44264, isolated from a five-month-old boy with suspected pharyngeal diphtheria.</title>
        <authorList>
            <person name="Mollmann S."/>
            <person name="Albersmeier A."/>
            <person name="Ruckert C."/>
            <person name="Tauch A."/>
        </authorList>
    </citation>
    <scope>NUCLEOTIDE SEQUENCE [LARGE SCALE GENOMIC DNA]</scope>
    <source>
        <strain evidence="1 3">DSM 44264</strain>
    </source>
</reference>
<dbReference type="eggNOG" id="ENOG5031WVW">
    <property type="taxonomic scope" value="Bacteria"/>
</dbReference>
<keyword evidence="3" id="KW-1185">Reference proteome</keyword>